<dbReference type="VEuPathDB" id="VectorBase:RSAN_049933"/>
<dbReference type="EMBL" id="JABSTV010001249">
    <property type="protein sequence ID" value="KAH7961297.1"/>
    <property type="molecule type" value="Genomic_DNA"/>
</dbReference>
<organism evidence="2 3">
    <name type="scientific">Rhipicephalus sanguineus</name>
    <name type="common">Brown dog tick</name>
    <name type="synonym">Ixodes sanguineus</name>
    <dbReference type="NCBI Taxonomy" id="34632"/>
    <lineage>
        <taxon>Eukaryota</taxon>
        <taxon>Metazoa</taxon>
        <taxon>Ecdysozoa</taxon>
        <taxon>Arthropoda</taxon>
        <taxon>Chelicerata</taxon>
        <taxon>Arachnida</taxon>
        <taxon>Acari</taxon>
        <taxon>Parasitiformes</taxon>
        <taxon>Ixodida</taxon>
        <taxon>Ixodoidea</taxon>
        <taxon>Ixodidae</taxon>
        <taxon>Rhipicephalinae</taxon>
        <taxon>Rhipicephalus</taxon>
        <taxon>Rhipicephalus</taxon>
    </lineage>
</organism>
<feature type="compositionally biased region" description="Polar residues" evidence="1">
    <location>
        <begin position="31"/>
        <end position="40"/>
    </location>
</feature>
<protein>
    <recommendedName>
        <fullName evidence="4">Tick transposon</fullName>
    </recommendedName>
</protein>
<reference evidence="2" key="2">
    <citation type="submission" date="2021-09" db="EMBL/GenBank/DDBJ databases">
        <authorList>
            <person name="Jia N."/>
            <person name="Wang J."/>
            <person name="Shi W."/>
            <person name="Du L."/>
            <person name="Sun Y."/>
            <person name="Zhan W."/>
            <person name="Jiang J."/>
            <person name="Wang Q."/>
            <person name="Zhang B."/>
            <person name="Ji P."/>
            <person name="Sakyi L.B."/>
            <person name="Cui X."/>
            <person name="Yuan T."/>
            <person name="Jiang B."/>
            <person name="Yang W."/>
            <person name="Lam T.T.-Y."/>
            <person name="Chang Q."/>
            <person name="Ding S."/>
            <person name="Wang X."/>
            <person name="Zhu J."/>
            <person name="Ruan X."/>
            <person name="Zhao L."/>
            <person name="Wei J."/>
            <person name="Que T."/>
            <person name="Du C."/>
            <person name="Cheng J."/>
            <person name="Dai P."/>
            <person name="Han X."/>
            <person name="Huang E."/>
            <person name="Gao Y."/>
            <person name="Liu J."/>
            <person name="Shao H."/>
            <person name="Ye R."/>
            <person name="Li L."/>
            <person name="Wei W."/>
            <person name="Wang X."/>
            <person name="Wang C."/>
            <person name="Huo Q."/>
            <person name="Li W."/>
            <person name="Guo W."/>
            <person name="Chen H."/>
            <person name="Chen S."/>
            <person name="Zhou L."/>
            <person name="Zhou L."/>
            <person name="Ni X."/>
            <person name="Tian J."/>
            <person name="Zhou Y."/>
            <person name="Sheng Y."/>
            <person name="Liu T."/>
            <person name="Pan Y."/>
            <person name="Xia L."/>
            <person name="Li J."/>
            <person name="Zhao F."/>
            <person name="Cao W."/>
        </authorList>
    </citation>
    <scope>NUCLEOTIDE SEQUENCE</scope>
    <source>
        <strain evidence="2">Rsan-2018</strain>
        <tissue evidence="2">Larvae</tissue>
    </source>
</reference>
<dbReference type="Proteomes" id="UP000821837">
    <property type="component" value="Chromosome 3"/>
</dbReference>
<proteinExistence type="predicted"/>
<dbReference type="InterPro" id="IPR005312">
    <property type="entry name" value="DUF1759"/>
</dbReference>
<evidence type="ECO:0000256" key="1">
    <source>
        <dbReference type="SAM" id="MobiDB-lite"/>
    </source>
</evidence>
<dbReference type="Pfam" id="PF03564">
    <property type="entry name" value="DUF1759"/>
    <property type="match status" value="1"/>
</dbReference>
<dbReference type="AlphaFoldDB" id="A0A9D4PZR0"/>
<evidence type="ECO:0000313" key="3">
    <source>
        <dbReference type="Proteomes" id="UP000821837"/>
    </source>
</evidence>
<keyword evidence="3" id="KW-1185">Reference proteome</keyword>
<reference evidence="2" key="1">
    <citation type="journal article" date="2020" name="Cell">
        <title>Large-Scale Comparative Analyses of Tick Genomes Elucidate Their Genetic Diversity and Vector Capacities.</title>
        <authorList>
            <consortium name="Tick Genome and Microbiome Consortium (TIGMIC)"/>
            <person name="Jia N."/>
            <person name="Wang J."/>
            <person name="Shi W."/>
            <person name="Du L."/>
            <person name="Sun Y."/>
            <person name="Zhan W."/>
            <person name="Jiang J.F."/>
            <person name="Wang Q."/>
            <person name="Zhang B."/>
            <person name="Ji P."/>
            <person name="Bell-Sakyi L."/>
            <person name="Cui X.M."/>
            <person name="Yuan T.T."/>
            <person name="Jiang B.G."/>
            <person name="Yang W.F."/>
            <person name="Lam T.T."/>
            <person name="Chang Q.C."/>
            <person name="Ding S.J."/>
            <person name="Wang X.J."/>
            <person name="Zhu J.G."/>
            <person name="Ruan X.D."/>
            <person name="Zhao L."/>
            <person name="Wei J.T."/>
            <person name="Ye R.Z."/>
            <person name="Que T.C."/>
            <person name="Du C.H."/>
            <person name="Zhou Y.H."/>
            <person name="Cheng J.X."/>
            <person name="Dai P.F."/>
            <person name="Guo W.B."/>
            <person name="Han X.H."/>
            <person name="Huang E.J."/>
            <person name="Li L.F."/>
            <person name="Wei W."/>
            <person name="Gao Y.C."/>
            <person name="Liu J.Z."/>
            <person name="Shao H.Z."/>
            <person name="Wang X."/>
            <person name="Wang C.C."/>
            <person name="Yang T.C."/>
            <person name="Huo Q.B."/>
            <person name="Li W."/>
            <person name="Chen H.Y."/>
            <person name="Chen S.E."/>
            <person name="Zhou L.G."/>
            <person name="Ni X.B."/>
            <person name="Tian J.H."/>
            <person name="Sheng Y."/>
            <person name="Liu T."/>
            <person name="Pan Y.S."/>
            <person name="Xia L.Y."/>
            <person name="Li J."/>
            <person name="Zhao F."/>
            <person name="Cao W.C."/>
        </authorList>
    </citation>
    <scope>NUCLEOTIDE SEQUENCE</scope>
    <source>
        <strain evidence="2">Rsan-2018</strain>
    </source>
</reference>
<name>A0A9D4PZR0_RHISA</name>
<accession>A0A9D4PZR0</accession>
<feature type="region of interest" description="Disordered" evidence="1">
    <location>
        <begin position="31"/>
        <end position="56"/>
    </location>
</feature>
<evidence type="ECO:0000313" key="2">
    <source>
        <dbReference type="EMBL" id="KAH7961297.1"/>
    </source>
</evidence>
<gene>
    <name evidence="2" type="ORF">HPB52_007071</name>
</gene>
<evidence type="ECO:0008006" key="4">
    <source>
        <dbReference type="Google" id="ProtNLM"/>
    </source>
</evidence>
<comment type="caution">
    <text evidence="2">The sequence shown here is derived from an EMBL/GenBank/DDBJ whole genome shotgun (WGS) entry which is preliminary data.</text>
</comment>
<sequence length="125" mass="14752">MKTRENEFQQTCEYKDRVVACLARLQRRMTVTSRPRTPNQRAMAALHRRRRNSRTRGEAPRFELVKFSGRRSDWQPFWEVFEQVVDKNEELSLIDKFHYLRSSVTGNAAAALRGYHLRLDAIATP</sequence>